<organism evidence="1 2">
    <name type="scientific">Rhizobium aethiopicum</name>
    <dbReference type="NCBI Taxonomy" id="1138170"/>
    <lineage>
        <taxon>Bacteria</taxon>
        <taxon>Pseudomonadati</taxon>
        <taxon>Pseudomonadota</taxon>
        <taxon>Alphaproteobacteria</taxon>
        <taxon>Hyphomicrobiales</taxon>
        <taxon>Rhizobiaceae</taxon>
        <taxon>Rhizobium/Agrobacterium group</taxon>
        <taxon>Rhizobium</taxon>
    </lineage>
</organism>
<evidence type="ECO:0000313" key="1">
    <source>
        <dbReference type="EMBL" id="SCB61287.1"/>
    </source>
</evidence>
<dbReference type="STRING" id="1138170.GA0061105_11691"/>
<evidence type="ECO:0000313" key="2">
    <source>
        <dbReference type="Proteomes" id="UP000198723"/>
    </source>
</evidence>
<gene>
    <name evidence="1" type="ORF">GA0061105_11691</name>
</gene>
<dbReference type="EMBL" id="FMAJ01000016">
    <property type="protein sequence ID" value="SCB61287.1"/>
    <property type="molecule type" value="Genomic_DNA"/>
</dbReference>
<proteinExistence type="predicted"/>
<dbReference type="Proteomes" id="UP000198723">
    <property type="component" value="Unassembled WGS sequence"/>
</dbReference>
<accession>A0A1C3Y9Q8</accession>
<name>A0A1C3Y9Q8_9HYPH</name>
<dbReference type="AlphaFoldDB" id="A0A1C3Y9Q8"/>
<sequence length="132" mass="14031">MAISFSGIWSYRSLVNNPDLSASFDSLRFGAGTLILSEPAPGKIGGSLGGTGWSLSLDGAATDGAPATLKWQGRGMIDNEEWVYDYLGYPVPRWPNGVDQIDTIVGTVIRTVTHSNGQSPAGYTATFYAVRV</sequence>
<protein>
    <submittedName>
        <fullName evidence="1">Uncharacterized protein</fullName>
    </submittedName>
</protein>
<reference evidence="1 2" key="1">
    <citation type="submission" date="2016-08" db="EMBL/GenBank/DDBJ databases">
        <authorList>
            <person name="Seilhamer J.J."/>
        </authorList>
    </citation>
    <scope>NUCLEOTIDE SEQUENCE [LARGE SCALE GENOMIC DNA]</scope>
    <source>
        <strain evidence="1 2">HBR26</strain>
    </source>
</reference>